<gene>
    <name evidence="7" type="ORF">KA717_19170</name>
</gene>
<dbReference type="GO" id="GO:0015627">
    <property type="term" value="C:type II protein secretion system complex"/>
    <property type="evidence" value="ECO:0007669"/>
    <property type="project" value="InterPro"/>
</dbReference>
<reference evidence="7" key="1">
    <citation type="submission" date="2021-04" db="EMBL/GenBank/DDBJ databases">
        <title>Genome sequence of Woronichinia naegeliana from Washington state freshwater lake bloom.</title>
        <authorList>
            <person name="Dreher T.W."/>
        </authorList>
    </citation>
    <scope>NUCLEOTIDE SEQUENCE</scope>
    <source>
        <strain evidence="7">WA131</strain>
    </source>
</reference>
<dbReference type="AlphaFoldDB" id="A0A977PZ24"/>
<dbReference type="InterPro" id="IPR000983">
    <property type="entry name" value="Bac_GSPG_pilin"/>
</dbReference>
<feature type="transmembrane region" description="Helical" evidence="6">
    <location>
        <begin position="53"/>
        <end position="75"/>
    </location>
</feature>
<keyword evidence="2" id="KW-0488">Methylation</keyword>
<dbReference type="SUPFAM" id="SSF54523">
    <property type="entry name" value="Pili subunits"/>
    <property type="match status" value="1"/>
</dbReference>
<accession>A0A977PZ24</accession>
<dbReference type="PROSITE" id="PS00409">
    <property type="entry name" value="PROKAR_NTER_METHYL"/>
    <property type="match status" value="1"/>
</dbReference>
<dbReference type="NCBIfam" id="TIGR02532">
    <property type="entry name" value="IV_pilin_GFxxxE"/>
    <property type="match status" value="1"/>
</dbReference>
<evidence type="ECO:0000256" key="3">
    <source>
        <dbReference type="ARBA" id="ARBA00022692"/>
    </source>
</evidence>
<keyword evidence="4 6" id="KW-1133">Transmembrane helix</keyword>
<evidence type="ECO:0000256" key="2">
    <source>
        <dbReference type="ARBA" id="ARBA00022481"/>
    </source>
</evidence>
<dbReference type="InterPro" id="IPR012902">
    <property type="entry name" value="N_methyl_site"/>
</dbReference>
<dbReference type="EMBL" id="CP073041">
    <property type="protein sequence ID" value="UXE64407.1"/>
    <property type="molecule type" value="Genomic_DNA"/>
</dbReference>
<comment type="subcellular location">
    <subcellularLocation>
        <location evidence="1">Membrane</location>
        <topology evidence="1">Single-pass membrane protein</topology>
    </subcellularLocation>
</comment>
<evidence type="ECO:0000313" key="7">
    <source>
        <dbReference type="EMBL" id="UXE64407.1"/>
    </source>
</evidence>
<dbReference type="Proteomes" id="UP001065613">
    <property type="component" value="Chromosome"/>
</dbReference>
<keyword evidence="5 6" id="KW-0472">Membrane</keyword>
<protein>
    <submittedName>
        <fullName evidence="7">Prepilin-type N-terminal cleavage/methylation domain-containing protein</fullName>
    </submittedName>
</protein>
<dbReference type="Gene3D" id="3.30.700.10">
    <property type="entry name" value="Glycoprotein, Type 4 Pilin"/>
    <property type="match status" value="1"/>
</dbReference>
<proteinExistence type="predicted"/>
<dbReference type="KEGG" id="wna:KA717_19170"/>
<dbReference type="PANTHER" id="PTHR30093:SF44">
    <property type="entry name" value="TYPE II SECRETION SYSTEM CORE PROTEIN G"/>
    <property type="match status" value="1"/>
</dbReference>
<organism evidence="7">
    <name type="scientific">Woronichinia naegeliana WA131</name>
    <dbReference type="NCBI Taxonomy" id="2824559"/>
    <lineage>
        <taxon>Bacteria</taxon>
        <taxon>Bacillati</taxon>
        <taxon>Cyanobacteriota</taxon>
        <taxon>Cyanophyceae</taxon>
        <taxon>Synechococcales</taxon>
        <taxon>Coelosphaeriaceae</taxon>
        <taxon>Woronichinia</taxon>
    </lineage>
</organism>
<dbReference type="Pfam" id="PF07963">
    <property type="entry name" value="N_methyl"/>
    <property type="match status" value="1"/>
</dbReference>
<keyword evidence="3 6" id="KW-0812">Transmembrane</keyword>
<dbReference type="GO" id="GO:0016020">
    <property type="term" value="C:membrane"/>
    <property type="evidence" value="ECO:0007669"/>
    <property type="project" value="UniProtKB-SubCell"/>
</dbReference>
<dbReference type="InterPro" id="IPR045584">
    <property type="entry name" value="Pilin-like"/>
</dbReference>
<dbReference type="GO" id="GO:0015628">
    <property type="term" value="P:protein secretion by the type II secretion system"/>
    <property type="evidence" value="ECO:0007669"/>
    <property type="project" value="InterPro"/>
</dbReference>
<evidence type="ECO:0000256" key="5">
    <source>
        <dbReference type="ARBA" id="ARBA00023136"/>
    </source>
</evidence>
<dbReference type="InterPro" id="IPR031975">
    <property type="entry name" value="Pilin_GH"/>
</dbReference>
<evidence type="ECO:0000256" key="1">
    <source>
        <dbReference type="ARBA" id="ARBA00004167"/>
    </source>
</evidence>
<evidence type="ECO:0000256" key="4">
    <source>
        <dbReference type="ARBA" id="ARBA00022989"/>
    </source>
</evidence>
<dbReference type="PANTHER" id="PTHR30093">
    <property type="entry name" value="GENERAL SECRETION PATHWAY PROTEIN G"/>
    <property type="match status" value="1"/>
</dbReference>
<name>A0A977PZ24_9CYAN</name>
<evidence type="ECO:0000256" key="6">
    <source>
        <dbReference type="SAM" id="Phobius"/>
    </source>
</evidence>
<dbReference type="Pfam" id="PF16734">
    <property type="entry name" value="Pilin_GH"/>
    <property type="match status" value="1"/>
</dbReference>
<dbReference type="PRINTS" id="PR00813">
    <property type="entry name" value="BCTERIALGSPG"/>
</dbReference>
<sequence>MIGKVRGLGKLQLEGSQDINLSPTQRKKIMNSNFKFKLLSHLTAKKEDKGFTLIELLVVVIIIGVLAAIALPNLLGQVGKARESEAKSTIGALNRAQQGYFTEKGAFATGTTNLEVPTSGTKYYSITVPAAGIQLANGTNNPKDGTRDYGGGVSYNTNSRSFSSIVCRAVSSPAYALAASDITGGQITSNATVGCVSSTVSEEVK</sequence>